<evidence type="ECO:0000256" key="1">
    <source>
        <dbReference type="SAM" id="SignalP"/>
    </source>
</evidence>
<gene>
    <name evidence="2" type="ORF">PBIL07802_LOCUS9210</name>
</gene>
<feature type="chain" id="PRO_5031397645" evidence="1">
    <location>
        <begin position="23"/>
        <end position="195"/>
    </location>
</feature>
<keyword evidence="1" id="KW-0732">Signal</keyword>
<proteinExistence type="predicted"/>
<reference evidence="2" key="1">
    <citation type="submission" date="2021-01" db="EMBL/GenBank/DDBJ databases">
        <authorList>
            <person name="Corre E."/>
            <person name="Pelletier E."/>
            <person name="Niang G."/>
            <person name="Scheremetjew M."/>
            <person name="Finn R."/>
            <person name="Kale V."/>
            <person name="Holt S."/>
            <person name="Cochrane G."/>
            <person name="Meng A."/>
            <person name="Brown T."/>
            <person name="Cohen L."/>
        </authorList>
    </citation>
    <scope>NUCLEOTIDE SEQUENCE</scope>
    <source>
        <strain evidence="2">NIES-2562</strain>
    </source>
</reference>
<evidence type="ECO:0000313" key="2">
    <source>
        <dbReference type="EMBL" id="CAE0247020.1"/>
    </source>
</evidence>
<dbReference type="EMBL" id="HBIB01014262">
    <property type="protein sequence ID" value="CAE0247020.1"/>
    <property type="molecule type" value="Transcribed_RNA"/>
</dbReference>
<organism evidence="2">
    <name type="scientific">Palpitomonas bilix</name>
    <dbReference type="NCBI Taxonomy" id="652834"/>
    <lineage>
        <taxon>Eukaryota</taxon>
        <taxon>Eukaryota incertae sedis</taxon>
    </lineage>
</organism>
<protein>
    <submittedName>
        <fullName evidence="2">Uncharacterized protein</fullName>
    </submittedName>
</protein>
<accession>A0A7S3G588</accession>
<dbReference type="AlphaFoldDB" id="A0A7S3G588"/>
<sequence>MYAKSGGVSLFCVLFLLPACLASSIPFDALRQANVTAILAISEYASCDIFSELTSEKCFDDTVILTSGDTLFFIPLMARTTPECFDFATYGGQFRPATPYTDAADAHFFKADTIVTKISYYTYKDAAPNTETFVDTNSSNKLCYVVYDLKAGHAGISKPAPEDVSPEDVEEWKQVIADNIDMLEEKYGRQGSRWP</sequence>
<feature type="signal peptide" evidence="1">
    <location>
        <begin position="1"/>
        <end position="22"/>
    </location>
</feature>
<name>A0A7S3G588_9EUKA</name>